<protein>
    <recommendedName>
        <fullName evidence="14">sn-1-specific diacylglycerol lipase</fullName>
        <ecNumber evidence="14">3.1.1.116</ecNumber>
    </recommendedName>
</protein>
<feature type="coiled-coil region" evidence="15">
    <location>
        <begin position="260"/>
        <end position="287"/>
    </location>
</feature>
<keyword evidence="12" id="KW-0472">Membrane</keyword>
<evidence type="ECO:0000256" key="6">
    <source>
        <dbReference type="ARBA" id="ARBA00022723"/>
    </source>
</evidence>
<dbReference type="PANTHER" id="PTHR45792">
    <property type="entry name" value="DIACYLGLYCEROL LIPASE HOMOLOG-RELATED"/>
    <property type="match status" value="1"/>
</dbReference>
<keyword evidence="10" id="KW-1133">Transmembrane helix</keyword>
<gene>
    <name evidence="18" type="ORF">FA14DRAFT_146375</name>
</gene>
<dbReference type="EMBL" id="KZ819603">
    <property type="protein sequence ID" value="PWN36164.1"/>
    <property type="molecule type" value="Genomic_DNA"/>
</dbReference>
<dbReference type="InterPro" id="IPR029058">
    <property type="entry name" value="AB_hydrolase_fold"/>
</dbReference>
<keyword evidence="8" id="KW-0106">Calcium</keyword>
<feature type="domain" description="Fungal lipase-type" evidence="17">
    <location>
        <begin position="545"/>
        <end position="701"/>
    </location>
</feature>
<keyword evidence="7" id="KW-0378">Hydrolase</keyword>
<dbReference type="PANTHER" id="PTHR45792:SF8">
    <property type="entry name" value="DIACYLGLYCEROL LIPASE-ALPHA"/>
    <property type="match status" value="1"/>
</dbReference>
<name>A0A316VFR9_9BASI</name>
<evidence type="ECO:0000256" key="10">
    <source>
        <dbReference type="ARBA" id="ARBA00022989"/>
    </source>
</evidence>
<reference evidence="18 19" key="1">
    <citation type="journal article" date="2018" name="Mol. Biol. Evol.">
        <title>Broad Genomic Sampling Reveals a Smut Pathogenic Ancestry of the Fungal Clade Ustilaginomycotina.</title>
        <authorList>
            <person name="Kijpornyongpan T."/>
            <person name="Mondo S.J."/>
            <person name="Barry K."/>
            <person name="Sandor L."/>
            <person name="Lee J."/>
            <person name="Lipzen A."/>
            <person name="Pangilinan J."/>
            <person name="LaButti K."/>
            <person name="Hainaut M."/>
            <person name="Henrissat B."/>
            <person name="Grigoriev I.V."/>
            <person name="Spatafora J.W."/>
            <person name="Aime M.C."/>
        </authorList>
    </citation>
    <scope>NUCLEOTIDE SEQUENCE [LARGE SCALE GENOMIC DNA]</scope>
    <source>
        <strain evidence="18 19">MCA 3882</strain>
    </source>
</reference>
<dbReference type="CDD" id="cd00519">
    <property type="entry name" value="Lipase_3"/>
    <property type="match status" value="1"/>
</dbReference>
<feature type="region of interest" description="Disordered" evidence="16">
    <location>
        <begin position="450"/>
        <end position="472"/>
    </location>
</feature>
<dbReference type="GeneID" id="37019092"/>
<feature type="compositionally biased region" description="Low complexity" evidence="16">
    <location>
        <begin position="397"/>
        <end position="411"/>
    </location>
</feature>
<dbReference type="SUPFAM" id="SSF53474">
    <property type="entry name" value="alpha/beta-Hydrolases"/>
    <property type="match status" value="1"/>
</dbReference>
<evidence type="ECO:0000256" key="13">
    <source>
        <dbReference type="ARBA" id="ARBA00024531"/>
    </source>
</evidence>
<evidence type="ECO:0000256" key="7">
    <source>
        <dbReference type="ARBA" id="ARBA00022801"/>
    </source>
</evidence>
<evidence type="ECO:0000256" key="5">
    <source>
        <dbReference type="ARBA" id="ARBA00022692"/>
    </source>
</evidence>
<accession>A0A316VFR9</accession>
<evidence type="ECO:0000256" key="3">
    <source>
        <dbReference type="ARBA" id="ARBA00022475"/>
    </source>
</evidence>
<evidence type="ECO:0000256" key="9">
    <source>
        <dbReference type="ARBA" id="ARBA00022963"/>
    </source>
</evidence>
<dbReference type="GO" id="GO:0005886">
    <property type="term" value="C:plasma membrane"/>
    <property type="evidence" value="ECO:0007669"/>
    <property type="project" value="UniProtKB-SubCell"/>
</dbReference>
<keyword evidence="5" id="KW-0812">Transmembrane</keyword>
<comment type="subcellular location">
    <subcellularLocation>
        <location evidence="2">Cell membrane</location>
        <topology evidence="2">Multi-pass membrane protein</topology>
    </subcellularLocation>
</comment>
<evidence type="ECO:0000256" key="11">
    <source>
        <dbReference type="ARBA" id="ARBA00023098"/>
    </source>
</evidence>
<dbReference type="Proteomes" id="UP000245771">
    <property type="component" value="Unassembled WGS sequence"/>
</dbReference>
<sequence>MPQHQQQRSDGLDGEMEDASLQDAAMAIPDMDALSVSTNASIDEDLIAATSTADAERAALDDTTHDMDWNHLLGLSGQGLNAANAATSMGFAAARQTTAFSLSVAKRFTQGLLALPAMALDGTIMGNAPNTHNYRADGGPNSSSIAGITHAAVGGIFDVISTLAVGGIDIGTAITGAGLGAAASGVEGVRRALGSEVLRSLGAFSRLVRREWHSASDTLPPGGIPAYSILGITQAMTAWVSIQMVTREYYEKKMLRNLEVVNLEQIHASIKAAKEKKEQEEAELLNRARIEPAPQETELAKKKQVRILDDEELPGDEGDVIDAEIGTTDAPSVTSQPLSPPTGLNNEEAVFGLKRYSRLVLGVYGGVALAWLGSLPPDLMQAAGTVVDGEGATIRQPNSTLPNPNTSSNESSADEPLISDDAAEFLRAAASLDLEDEELIDDEAGSVLQAETTSTPASASLTPPSQQQPGRSYSYYDILMGTADGDIFHRLGGLEQGLAKEGDYQETSSQAGSAAQRLRRLNNRVARPSKPRYYVVTDHTQRKIVLVLRGSLTLGDIAIDLTCESANFDEQWSDDAKDRSGQGEETASFIVHEGMYETAKEIGEIGRPVHRAVRRAMLAHPGYALDITGHSLGAGVAALLAIMWASPDTGLTTKSSGLPTGRKTHAYCFAVPCVMGVKLGKRAEPLVTSYCYSYDLVCRLSLGAILDIRNACAWLAYENSQPSTNSPASNSNESTSGLAHPIRLTNIMQRAFVHQSGRLSGQNKADLEADFLALRKTLEANMKHVELYPPGVVLYSLPPDDIADGIEPEQAKVQVRDRLQSGRLVGEVFDQIIHSRGMLSKHMPDIYHLAIDAL</sequence>
<keyword evidence="19" id="KW-1185">Reference proteome</keyword>
<evidence type="ECO:0000256" key="2">
    <source>
        <dbReference type="ARBA" id="ARBA00004651"/>
    </source>
</evidence>
<evidence type="ECO:0000256" key="16">
    <source>
        <dbReference type="SAM" id="MobiDB-lite"/>
    </source>
</evidence>
<dbReference type="EC" id="3.1.1.116" evidence="14"/>
<evidence type="ECO:0000313" key="18">
    <source>
        <dbReference type="EMBL" id="PWN36164.1"/>
    </source>
</evidence>
<dbReference type="Gene3D" id="3.40.50.1820">
    <property type="entry name" value="alpha/beta hydrolase"/>
    <property type="match status" value="1"/>
</dbReference>
<evidence type="ECO:0000256" key="4">
    <source>
        <dbReference type="ARBA" id="ARBA00022553"/>
    </source>
</evidence>
<evidence type="ECO:0000259" key="17">
    <source>
        <dbReference type="Pfam" id="PF01764"/>
    </source>
</evidence>
<dbReference type="AlphaFoldDB" id="A0A316VFR9"/>
<keyword evidence="4" id="KW-0597">Phosphoprotein</keyword>
<evidence type="ECO:0000256" key="14">
    <source>
        <dbReference type="ARBA" id="ARBA00026104"/>
    </source>
</evidence>
<evidence type="ECO:0000256" key="15">
    <source>
        <dbReference type="SAM" id="Coils"/>
    </source>
</evidence>
<dbReference type="GO" id="GO:0019369">
    <property type="term" value="P:arachidonate metabolic process"/>
    <property type="evidence" value="ECO:0007669"/>
    <property type="project" value="TreeGrafter"/>
</dbReference>
<keyword evidence="3" id="KW-1003">Cell membrane</keyword>
<dbReference type="InterPro" id="IPR052214">
    <property type="entry name" value="DAG_Lipase-Related"/>
</dbReference>
<keyword evidence="9" id="KW-0442">Lipid degradation</keyword>
<keyword evidence="6" id="KW-0479">Metal-binding</keyword>
<dbReference type="GO" id="GO:0016298">
    <property type="term" value="F:lipase activity"/>
    <property type="evidence" value="ECO:0007669"/>
    <property type="project" value="TreeGrafter"/>
</dbReference>
<dbReference type="GO" id="GO:0046872">
    <property type="term" value="F:metal ion binding"/>
    <property type="evidence" value="ECO:0007669"/>
    <property type="project" value="UniProtKB-KW"/>
</dbReference>
<dbReference type="InterPro" id="IPR002921">
    <property type="entry name" value="Fungal_lipase-type"/>
</dbReference>
<organism evidence="18 19">
    <name type="scientific">Meira miltonrushii</name>
    <dbReference type="NCBI Taxonomy" id="1280837"/>
    <lineage>
        <taxon>Eukaryota</taxon>
        <taxon>Fungi</taxon>
        <taxon>Dikarya</taxon>
        <taxon>Basidiomycota</taxon>
        <taxon>Ustilaginomycotina</taxon>
        <taxon>Exobasidiomycetes</taxon>
        <taxon>Exobasidiales</taxon>
        <taxon>Brachybasidiaceae</taxon>
        <taxon>Meira</taxon>
    </lineage>
</organism>
<comment type="catalytic activity">
    <reaction evidence="13">
        <text>a 1,2-diacyl-sn-glycerol + H2O = a 2-acylglycerol + a fatty acid + H(+)</text>
        <dbReference type="Rhea" id="RHEA:33275"/>
        <dbReference type="ChEBI" id="CHEBI:15377"/>
        <dbReference type="ChEBI" id="CHEBI:15378"/>
        <dbReference type="ChEBI" id="CHEBI:17389"/>
        <dbReference type="ChEBI" id="CHEBI:17815"/>
        <dbReference type="ChEBI" id="CHEBI:28868"/>
        <dbReference type="EC" id="3.1.1.116"/>
    </reaction>
    <physiologicalReaction direction="left-to-right" evidence="13">
        <dbReference type="Rhea" id="RHEA:33276"/>
    </physiologicalReaction>
</comment>
<dbReference type="RefSeq" id="XP_025356466.1">
    <property type="nucleotide sequence ID" value="XM_025497311.1"/>
</dbReference>
<dbReference type="OrthoDB" id="438440at2759"/>
<proteinExistence type="predicted"/>
<dbReference type="GO" id="GO:0046340">
    <property type="term" value="P:diacylglycerol catabolic process"/>
    <property type="evidence" value="ECO:0007669"/>
    <property type="project" value="TreeGrafter"/>
</dbReference>
<feature type="compositionally biased region" description="Low complexity" evidence="16">
    <location>
        <begin position="450"/>
        <end position="469"/>
    </location>
</feature>
<evidence type="ECO:0000256" key="12">
    <source>
        <dbReference type="ARBA" id="ARBA00023136"/>
    </source>
</evidence>
<dbReference type="Pfam" id="PF01764">
    <property type="entry name" value="Lipase_3"/>
    <property type="match status" value="1"/>
</dbReference>
<evidence type="ECO:0000313" key="19">
    <source>
        <dbReference type="Proteomes" id="UP000245771"/>
    </source>
</evidence>
<keyword evidence="11" id="KW-0443">Lipid metabolism</keyword>
<evidence type="ECO:0000256" key="1">
    <source>
        <dbReference type="ARBA" id="ARBA00001913"/>
    </source>
</evidence>
<feature type="region of interest" description="Disordered" evidence="16">
    <location>
        <begin position="392"/>
        <end position="415"/>
    </location>
</feature>
<keyword evidence="15" id="KW-0175">Coiled coil</keyword>
<comment type="cofactor">
    <cofactor evidence="1">
        <name>Ca(2+)</name>
        <dbReference type="ChEBI" id="CHEBI:29108"/>
    </cofactor>
</comment>
<dbReference type="InParanoid" id="A0A316VFR9"/>
<evidence type="ECO:0000256" key="8">
    <source>
        <dbReference type="ARBA" id="ARBA00022837"/>
    </source>
</evidence>